<feature type="region of interest" description="Disordered" evidence="1">
    <location>
        <begin position="38"/>
        <end position="63"/>
    </location>
</feature>
<evidence type="ECO:0000256" key="1">
    <source>
        <dbReference type="SAM" id="MobiDB-lite"/>
    </source>
</evidence>
<dbReference type="KEGG" id="aqu:109593202"/>
<protein>
    <submittedName>
        <fullName evidence="2">Uncharacterized protein</fullName>
    </submittedName>
</protein>
<dbReference type="EnsemblMetazoa" id="XM_020008393.1">
    <property type="protein sequence ID" value="XP_019863952.1"/>
    <property type="gene ID" value="LOC109593202"/>
</dbReference>
<gene>
    <name evidence="2" type="primary">109593202</name>
</gene>
<organism evidence="2">
    <name type="scientific">Amphimedon queenslandica</name>
    <name type="common">Sponge</name>
    <dbReference type="NCBI Taxonomy" id="400682"/>
    <lineage>
        <taxon>Eukaryota</taxon>
        <taxon>Metazoa</taxon>
        <taxon>Porifera</taxon>
        <taxon>Demospongiae</taxon>
        <taxon>Heteroscleromorpha</taxon>
        <taxon>Haplosclerida</taxon>
        <taxon>Niphatidae</taxon>
        <taxon>Amphimedon</taxon>
    </lineage>
</organism>
<evidence type="ECO:0000313" key="3">
    <source>
        <dbReference type="Proteomes" id="UP000007879"/>
    </source>
</evidence>
<sequence length="153" mass="17518">MALREQDQVDQFYQLQANNAIHGAAETNFHAATGIHEETGKQASKRPKVNDDVTEPFDEVGASDMSRYTSNDVLLENAQDMETTMSNAKMLYEELSARWMDDLCSAEKFEMFCTPRLDEILKEAYLIESSIIEKKQKLKQELQMITRKIMASI</sequence>
<keyword evidence="3" id="KW-1185">Reference proteome</keyword>
<dbReference type="InParanoid" id="A0A1X7VKY3"/>
<evidence type="ECO:0000313" key="2">
    <source>
        <dbReference type="EnsemblMetazoa" id="Aqu2.1.41041_001"/>
    </source>
</evidence>
<proteinExistence type="predicted"/>
<reference evidence="3" key="1">
    <citation type="journal article" date="2010" name="Nature">
        <title>The Amphimedon queenslandica genome and the evolution of animal complexity.</title>
        <authorList>
            <person name="Srivastava M."/>
            <person name="Simakov O."/>
            <person name="Chapman J."/>
            <person name="Fahey B."/>
            <person name="Gauthier M.E."/>
            <person name="Mitros T."/>
            <person name="Richards G.S."/>
            <person name="Conaco C."/>
            <person name="Dacre M."/>
            <person name="Hellsten U."/>
            <person name="Larroux C."/>
            <person name="Putnam N.H."/>
            <person name="Stanke M."/>
            <person name="Adamska M."/>
            <person name="Darling A."/>
            <person name="Degnan S.M."/>
            <person name="Oakley T.H."/>
            <person name="Plachetzki D.C."/>
            <person name="Zhai Y."/>
            <person name="Adamski M."/>
            <person name="Calcino A."/>
            <person name="Cummins S.F."/>
            <person name="Goodstein D.M."/>
            <person name="Harris C."/>
            <person name="Jackson D.J."/>
            <person name="Leys S.P."/>
            <person name="Shu S."/>
            <person name="Woodcroft B.J."/>
            <person name="Vervoort M."/>
            <person name="Kosik K.S."/>
            <person name="Manning G."/>
            <person name="Degnan B.M."/>
            <person name="Rokhsar D.S."/>
        </authorList>
    </citation>
    <scope>NUCLEOTIDE SEQUENCE [LARGE SCALE GENOMIC DNA]</scope>
</reference>
<dbReference type="EnsemblMetazoa" id="Aqu2.1.41041_001">
    <property type="protein sequence ID" value="Aqu2.1.41041_001"/>
    <property type="gene ID" value="Aqu2.1.41041"/>
</dbReference>
<reference evidence="2" key="2">
    <citation type="submission" date="2017-05" db="UniProtKB">
        <authorList>
            <consortium name="EnsemblMetazoa"/>
        </authorList>
    </citation>
    <scope>IDENTIFICATION</scope>
</reference>
<name>A0A1X7VKY3_AMPQE</name>
<dbReference type="Proteomes" id="UP000007879">
    <property type="component" value="Unassembled WGS sequence"/>
</dbReference>
<accession>A0A1X7VKY3</accession>
<dbReference type="AlphaFoldDB" id="A0A1X7VKY3"/>